<evidence type="ECO:0000313" key="2">
    <source>
        <dbReference type="Proteomes" id="UP000612808"/>
    </source>
</evidence>
<dbReference type="GO" id="GO:0016740">
    <property type="term" value="F:transferase activity"/>
    <property type="evidence" value="ECO:0007669"/>
    <property type="project" value="UniProtKB-KW"/>
</dbReference>
<organism evidence="1 2">
    <name type="scientific">Actinocatenispora rupis</name>
    <dbReference type="NCBI Taxonomy" id="519421"/>
    <lineage>
        <taxon>Bacteria</taxon>
        <taxon>Bacillati</taxon>
        <taxon>Actinomycetota</taxon>
        <taxon>Actinomycetes</taxon>
        <taxon>Micromonosporales</taxon>
        <taxon>Micromonosporaceae</taxon>
        <taxon>Actinocatenispora</taxon>
    </lineage>
</organism>
<evidence type="ECO:0000313" key="1">
    <source>
        <dbReference type="EMBL" id="GID13477.1"/>
    </source>
</evidence>
<dbReference type="SUPFAM" id="SSF53335">
    <property type="entry name" value="S-adenosyl-L-methionine-dependent methyltransferases"/>
    <property type="match status" value="1"/>
</dbReference>
<dbReference type="PANTHER" id="PTHR43167:SF1">
    <property type="entry name" value="PUTATIVE (AFU_ORTHOLOGUE AFUA_6G01830)-RELATED"/>
    <property type="match status" value="1"/>
</dbReference>
<name>A0A8J3NDY7_9ACTN</name>
<proteinExistence type="predicted"/>
<dbReference type="RefSeq" id="WP_203660551.1">
    <property type="nucleotide sequence ID" value="NZ_BAAAZM010000011.1"/>
</dbReference>
<reference evidence="1" key="1">
    <citation type="submission" date="2021-01" db="EMBL/GenBank/DDBJ databases">
        <title>Whole genome shotgun sequence of Actinocatenispora rupis NBRC 107355.</title>
        <authorList>
            <person name="Komaki H."/>
            <person name="Tamura T."/>
        </authorList>
    </citation>
    <scope>NUCLEOTIDE SEQUENCE</scope>
    <source>
        <strain evidence="1">NBRC 107355</strain>
    </source>
</reference>
<dbReference type="InterPro" id="IPR029063">
    <property type="entry name" value="SAM-dependent_MTases_sf"/>
</dbReference>
<dbReference type="Proteomes" id="UP000612808">
    <property type="component" value="Unassembled WGS sequence"/>
</dbReference>
<gene>
    <name evidence="1" type="ORF">Aru02nite_43660</name>
</gene>
<accession>A0A8J3NDY7</accession>
<protein>
    <submittedName>
        <fullName evidence="1">Transferase</fullName>
    </submittedName>
</protein>
<dbReference type="Gene3D" id="3.40.50.150">
    <property type="entry name" value="Vaccinia Virus protein VP39"/>
    <property type="match status" value="1"/>
</dbReference>
<comment type="caution">
    <text evidence="1">The sequence shown here is derived from an EMBL/GenBank/DDBJ whole genome shotgun (WGS) entry which is preliminary data.</text>
</comment>
<sequence length="182" mass="18384">MPPLVAAARAGARASGFGFSCTDGVGRLLAALAATAGDGAVGEAGGGHGVGTAWLRSGLPAGARLVTVERDPARAAATAALFADDPAVRVLAEDWQALAGYGPYRVLFCDGGAKQGGPDAVTELVAPGGVVVLDDFTPSPDWPPTYQGRPDGLRLAWLTDPRYVTVEVGTATNATAIVATRR</sequence>
<dbReference type="EMBL" id="BOMB01000024">
    <property type="protein sequence ID" value="GID13477.1"/>
    <property type="molecule type" value="Genomic_DNA"/>
</dbReference>
<keyword evidence="2" id="KW-1185">Reference proteome</keyword>
<keyword evidence="1" id="KW-0808">Transferase</keyword>
<dbReference type="PANTHER" id="PTHR43167">
    <property type="entry name" value="PUTATIVE (AFU_ORTHOLOGUE AFUA_6G01830)-RELATED"/>
    <property type="match status" value="1"/>
</dbReference>
<dbReference type="AlphaFoldDB" id="A0A8J3NDY7"/>